<dbReference type="EMBL" id="JAWIZZ010000006">
    <property type="protein sequence ID" value="KAK5782332.1"/>
    <property type="molecule type" value="Genomic_DNA"/>
</dbReference>
<sequence>MFSRKSSKITLTDWDVDTLLSISKEIVIIKENNALNIEERDVIRTSTKLPCSKIENVFLEEPPCFQNNGIKLVPEKNRDTCNRSLKNHGVP</sequence>
<comment type="caution">
    <text evidence="1">The sequence shown here is derived from an EMBL/GenBank/DDBJ whole genome shotgun (WGS) entry which is preliminary data.</text>
</comment>
<accession>A0AAN7WT67</accession>
<keyword evidence="2" id="KW-1185">Reference proteome</keyword>
<reference evidence="2" key="1">
    <citation type="submission" date="2023-07" db="EMBL/GenBank/DDBJ databases">
        <title>A draft genome of Kazachstania heterogenica Y-27499.</title>
        <authorList>
            <person name="Donic C."/>
            <person name="Kralova J.S."/>
            <person name="Fidel L."/>
            <person name="Ben-Dor S."/>
            <person name="Jung S."/>
        </authorList>
    </citation>
    <scope>NUCLEOTIDE SEQUENCE [LARGE SCALE GENOMIC DNA]</scope>
    <source>
        <strain evidence="2">Y27499</strain>
    </source>
</reference>
<protein>
    <submittedName>
        <fullName evidence="1">Uncharacterized protein</fullName>
    </submittedName>
</protein>
<name>A0AAN7WT67_9SACH</name>
<gene>
    <name evidence="1" type="ORF">RI543_000268</name>
</gene>
<proteinExistence type="predicted"/>
<evidence type="ECO:0000313" key="1">
    <source>
        <dbReference type="EMBL" id="KAK5782332.1"/>
    </source>
</evidence>
<dbReference type="Proteomes" id="UP001306508">
    <property type="component" value="Unassembled WGS sequence"/>
</dbReference>
<dbReference type="AlphaFoldDB" id="A0AAN7WT67"/>
<organism evidence="1 2">
    <name type="scientific">Arxiozyma heterogenica</name>
    <dbReference type="NCBI Taxonomy" id="278026"/>
    <lineage>
        <taxon>Eukaryota</taxon>
        <taxon>Fungi</taxon>
        <taxon>Dikarya</taxon>
        <taxon>Ascomycota</taxon>
        <taxon>Saccharomycotina</taxon>
        <taxon>Saccharomycetes</taxon>
        <taxon>Saccharomycetales</taxon>
        <taxon>Saccharomycetaceae</taxon>
        <taxon>Arxiozyma</taxon>
    </lineage>
</organism>
<evidence type="ECO:0000313" key="2">
    <source>
        <dbReference type="Proteomes" id="UP001306508"/>
    </source>
</evidence>